<dbReference type="PANTHER" id="PTHR23501:SF200">
    <property type="entry name" value="TRANSPORTER, PUTATIVE (AFU_ORTHOLOGUE AFUA_3G01360)-RELATED"/>
    <property type="match status" value="1"/>
</dbReference>
<feature type="transmembrane region" description="Helical" evidence="6">
    <location>
        <begin position="199"/>
        <end position="218"/>
    </location>
</feature>
<gene>
    <name evidence="8" type="ORF">PENSTE_c010G00280</name>
</gene>
<protein>
    <recommendedName>
        <fullName evidence="7">Major facilitator superfamily (MFS) profile domain-containing protein</fullName>
    </recommendedName>
</protein>
<evidence type="ECO:0000256" key="4">
    <source>
        <dbReference type="ARBA" id="ARBA00023136"/>
    </source>
</evidence>
<feature type="transmembrane region" description="Helical" evidence="6">
    <location>
        <begin position="310"/>
        <end position="328"/>
    </location>
</feature>
<proteinExistence type="predicted"/>
<reference evidence="9" key="1">
    <citation type="journal article" date="2017" name="Nat. Microbiol.">
        <title>Global analysis of biosynthetic gene clusters reveals vast potential of secondary metabolite production in Penicillium species.</title>
        <authorList>
            <person name="Nielsen J.C."/>
            <person name="Grijseels S."/>
            <person name="Prigent S."/>
            <person name="Ji B."/>
            <person name="Dainat J."/>
            <person name="Nielsen K.F."/>
            <person name="Frisvad J.C."/>
            <person name="Workman M."/>
            <person name="Nielsen J."/>
        </authorList>
    </citation>
    <scope>NUCLEOTIDE SEQUENCE [LARGE SCALE GENOMIC DNA]</scope>
    <source>
        <strain evidence="9">IBT 24891</strain>
    </source>
</reference>
<keyword evidence="2 6" id="KW-0812">Transmembrane</keyword>
<dbReference type="Proteomes" id="UP000191285">
    <property type="component" value="Unassembled WGS sequence"/>
</dbReference>
<dbReference type="GO" id="GO:0015343">
    <property type="term" value="F:siderophore-iron transmembrane transporter activity"/>
    <property type="evidence" value="ECO:0007669"/>
    <property type="project" value="TreeGrafter"/>
</dbReference>
<feature type="transmembrane region" description="Helical" evidence="6">
    <location>
        <begin position="230"/>
        <end position="253"/>
    </location>
</feature>
<comment type="caution">
    <text evidence="8">The sequence shown here is derived from an EMBL/GenBank/DDBJ whole genome shotgun (WGS) entry which is preliminary data.</text>
</comment>
<dbReference type="GO" id="GO:0005886">
    <property type="term" value="C:plasma membrane"/>
    <property type="evidence" value="ECO:0007669"/>
    <property type="project" value="TreeGrafter"/>
</dbReference>
<sequence>MASVMKSIKRPFQPVSTELCSVQSRLDDADSPPLPEHATESGTCMEKATGEKSKEEAGVANIEATTTVWGKKGKWLVIAGLAMIMILYELDNSTVSIYNNYSTSSFHQLSKIAALNTAGSVLFAVMKPPIAKISNVIGRGQTYMMTMCLYILSYILMASAKSLNTYAAGYIFYVMGQSGTNIMNDIVISDISNARWRGFAIGVSFTPFLVTPWISGFIADSVVNGIGWRWGIGMFVILMPFGASFIITTLLYYQMRAKTMGLVQRHKMSIYEFCSQIDLGGIILFSGGFALVLVPLTLAATTTSKWKTPYIDALIAIGVALLAVFPFYERLMARYPFMPPSYFKNVTISLCLFLIATDTIGFSCTHAYLYTWATVARNFSARNATFYNATNGVASCLMGIIAGLLMLWTRRYKWLIVIGAVLRLVGYGVMIRLRGASNTTFELFFVQVIQGLGSGIMQTNLIVPAQISVPHAQMPQITALVICFSFLGSSIGACIAGGIYTNTIGPALKKHLGQEATPALIQTLSNSIVGVAPAWGSPQRNAVNLAFSDVLRFMTYTALASSAPAIVLVWFMPNHKLPVIGII</sequence>
<evidence type="ECO:0000256" key="2">
    <source>
        <dbReference type="ARBA" id="ARBA00022692"/>
    </source>
</evidence>
<feature type="transmembrane region" description="Helical" evidence="6">
    <location>
        <begin position="73"/>
        <end position="90"/>
    </location>
</feature>
<dbReference type="PANTHER" id="PTHR23501">
    <property type="entry name" value="MAJOR FACILITATOR SUPERFAMILY"/>
    <property type="match status" value="1"/>
</dbReference>
<keyword evidence="4 6" id="KW-0472">Membrane</keyword>
<evidence type="ECO:0000313" key="8">
    <source>
        <dbReference type="EMBL" id="OQE22584.1"/>
    </source>
</evidence>
<dbReference type="InterPro" id="IPR011701">
    <property type="entry name" value="MFS"/>
</dbReference>
<accession>A0A1V6T9B1</accession>
<dbReference type="PROSITE" id="PS50850">
    <property type="entry name" value="MFS"/>
    <property type="match status" value="1"/>
</dbReference>
<feature type="transmembrane region" description="Helical" evidence="6">
    <location>
        <begin position="348"/>
        <end position="369"/>
    </location>
</feature>
<feature type="transmembrane region" description="Helical" evidence="6">
    <location>
        <begin position="477"/>
        <end position="500"/>
    </location>
</feature>
<evidence type="ECO:0000313" key="9">
    <source>
        <dbReference type="Proteomes" id="UP000191285"/>
    </source>
</evidence>
<evidence type="ECO:0000259" key="7">
    <source>
        <dbReference type="PROSITE" id="PS50850"/>
    </source>
</evidence>
<organism evidence="8 9">
    <name type="scientific">Penicillium steckii</name>
    <dbReference type="NCBI Taxonomy" id="303698"/>
    <lineage>
        <taxon>Eukaryota</taxon>
        <taxon>Fungi</taxon>
        <taxon>Dikarya</taxon>
        <taxon>Ascomycota</taxon>
        <taxon>Pezizomycotina</taxon>
        <taxon>Eurotiomycetes</taxon>
        <taxon>Eurotiomycetidae</taxon>
        <taxon>Eurotiales</taxon>
        <taxon>Aspergillaceae</taxon>
        <taxon>Penicillium</taxon>
    </lineage>
</organism>
<keyword evidence="9" id="KW-1185">Reference proteome</keyword>
<dbReference type="InterPro" id="IPR020846">
    <property type="entry name" value="MFS_dom"/>
</dbReference>
<feature type="domain" description="Major facilitator superfamily (MFS) profile" evidence="7">
    <location>
        <begin position="77"/>
        <end position="576"/>
    </location>
</feature>
<dbReference type="OrthoDB" id="2241241at2759"/>
<feature type="transmembrane region" description="Helical" evidence="6">
    <location>
        <begin position="553"/>
        <end position="572"/>
    </location>
</feature>
<dbReference type="SUPFAM" id="SSF103473">
    <property type="entry name" value="MFS general substrate transporter"/>
    <property type="match status" value="2"/>
</dbReference>
<evidence type="ECO:0000256" key="5">
    <source>
        <dbReference type="SAM" id="MobiDB-lite"/>
    </source>
</evidence>
<feature type="transmembrane region" description="Helical" evidence="6">
    <location>
        <begin position="414"/>
        <end position="431"/>
    </location>
</feature>
<feature type="region of interest" description="Disordered" evidence="5">
    <location>
        <begin position="25"/>
        <end position="52"/>
    </location>
</feature>
<keyword evidence="3 6" id="KW-1133">Transmembrane helix</keyword>
<dbReference type="InterPro" id="IPR036259">
    <property type="entry name" value="MFS_trans_sf"/>
</dbReference>
<dbReference type="AlphaFoldDB" id="A0A1V6T9B1"/>
<comment type="subcellular location">
    <subcellularLocation>
        <location evidence="1">Membrane</location>
        <topology evidence="1">Multi-pass membrane protein</topology>
    </subcellularLocation>
</comment>
<name>A0A1V6T9B1_9EURO</name>
<evidence type="ECO:0000256" key="6">
    <source>
        <dbReference type="SAM" id="Phobius"/>
    </source>
</evidence>
<dbReference type="EMBL" id="MLKD01000010">
    <property type="protein sequence ID" value="OQE22584.1"/>
    <property type="molecule type" value="Genomic_DNA"/>
</dbReference>
<evidence type="ECO:0000256" key="3">
    <source>
        <dbReference type="ARBA" id="ARBA00022989"/>
    </source>
</evidence>
<feature type="transmembrane region" description="Helical" evidence="6">
    <location>
        <begin position="389"/>
        <end position="407"/>
    </location>
</feature>
<dbReference type="Pfam" id="PF07690">
    <property type="entry name" value="MFS_1"/>
    <property type="match status" value="1"/>
</dbReference>
<dbReference type="Gene3D" id="1.20.1250.20">
    <property type="entry name" value="MFS general substrate transporter like domains"/>
    <property type="match status" value="2"/>
</dbReference>
<feature type="transmembrane region" description="Helical" evidence="6">
    <location>
        <begin position="273"/>
        <end position="298"/>
    </location>
</feature>
<evidence type="ECO:0000256" key="1">
    <source>
        <dbReference type="ARBA" id="ARBA00004141"/>
    </source>
</evidence>